<keyword evidence="2" id="KW-1185">Reference proteome</keyword>
<accession>A0ACC6Q652</accession>
<name>A0ACC6Q652_9ACTN</name>
<sequence length="141" mass="15565">MLDRDAIPAVEQAQEFVPARTHHGLVVPGIFNFEILQVYAATTLPGFFRLATSKGSALVAQQIAAAMLSDGSLAYLTYRKVTDAPDPADRLTEFFIHGYGPASDELAERFADCVRTWDHQSRESGYPPMTVQHPERATADR</sequence>
<gene>
    <name evidence="1" type="ORF">WKI67_37475</name>
</gene>
<dbReference type="Proteomes" id="UP001377168">
    <property type="component" value="Unassembled WGS sequence"/>
</dbReference>
<dbReference type="EMBL" id="JBBKAJ010000022">
    <property type="protein sequence ID" value="MEJ8639055.1"/>
    <property type="molecule type" value="Genomic_DNA"/>
</dbReference>
<evidence type="ECO:0000313" key="2">
    <source>
        <dbReference type="Proteomes" id="UP001377168"/>
    </source>
</evidence>
<protein>
    <submittedName>
        <fullName evidence="1">Uncharacterized protein</fullName>
    </submittedName>
</protein>
<comment type="caution">
    <text evidence="1">The sequence shown here is derived from an EMBL/GenBank/DDBJ whole genome shotgun (WGS) entry which is preliminary data.</text>
</comment>
<proteinExistence type="predicted"/>
<reference evidence="1" key="1">
    <citation type="submission" date="2024-03" db="EMBL/GenBank/DDBJ databases">
        <title>Novel Streptomyces species of biotechnological and ecological value are a feature of Machair soil.</title>
        <authorList>
            <person name="Prole J.R."/>
            <person name="Goodfellow M."/>
            <person name="Allenby N."/>
            <person name="Ward A.C."/>
        </authorList>
    </citation>
    <scope>NUCLEOTIDE SEQUENCE</scope>
    <source>
        <strain evidence="1">MS2.AVA.5</strain>
    </source>
</reference>
<organism evidence="1 2">
    <name type="scientific">Streptomyces achmelvichensis</name>
    <dbReference type="NCBI Taxonomy" id="3134111"/>
    <lineage>
        <taxon>Bacteria</taxon>
        <taxon>Bacillati</taxon>
        <taxon>Actinomycetota</taxon>
        <taxon>Actinomycetes</taxon>
        <taxon>Kitasatosporales</taxon>
        <taxon>Streptomycetaceae</taxon>
        <taxon>Streptomyces</taxon>
    </lineage>
</organism>
<evidence type="ECO:0000313" key="1">
    <source>
        <dbReference type="EMBL" id="MEJ8639055.1"/>
    </source>
</evidence>